<dbReference type="Gene3D" id="3.20.20.380">
    <property type="entry name" value="Copper homeostasis (CutC) domain"/>
    <property type="match status" value="1"/>
</dbReference>
<dbReference type="PANTHER" id="PTHR12598:SF0">
    <property type="entry name" value="COPPER HOMEOSTASIS PROTEIN CUTC HOMOLOG"/>
    <property type="match status" value="1"/>
</dbReference>
<evidence type="ECO:0000256" key="2">
    <source>
        <dbReference type="HAMAP-Rule" id="MF_00795"/>
    </source>
</evidence>
<dbReference type="EMBL" id="CP002467">
    <property type="protein sequence ID" value="ADV81666.1"/>
    <property type="molecule type" value="Genomic_DNA"/>
</dbReference>
<dbReference type="Proteomes" id="UP000006844">
    <property type="component" value="Chromosome"/>
</dbReference>
<comment type="caution">
    <text evidence="2">Once thought to be involved in copper homeostasis, experiments in E.coli have shown this is not the case.</text>
</comment>
<dbReference type="SUPFAM" id="SSF110395">
    <property type="entry name" value="CutC-like"/>
    <property type="match status" value="1"/>
</dbReference>
<comment type="subcellular location">
    <subcellularLocation>
        <location evidence="2">Cytoplasm</location>
    </subcellularLocation>
</comment>
<dbReference type="InterPro" id="IPR036822">
    <property type="entry name" value="CutC-like_dom_sf"/>
</dbReference>
<keyword evidence="2" id="KW-0963">Cytoplasm</keyword>
<reference evidence="3 4" key="1">
    <citation type="journal article" date="2012" name="Stand. Genomic Sci.">
        <title>Complete genome sequence of Terriglobus saanensis type strain SP1PR4(T), an Acidobacteria from tundra soil.</title>
        <authorList>
            <person name="Rawat S.R."/>
            <person name="Mannisto M.K."/>
            <person name="Starovoytov V."/>
            <person name="Goodwin L."/>
            <person name="Nolan M."/>
            <person name="Hauser L."/>
            <person name="Land M."/>
            <person name="Davenport K.W."/>
            <person name="Woyke T."/>
            <person name="Haggblom M.M."/>
        </authorList>
    </citation>
    <scope>NUCLEOTIDE SEQUENCE</scope>
    <source>
        <strain evidence="4">ATCC BAA-1853 / DSM 23119 / SP1PR4</strain>
    </source>
</reference>
<dbReference type="AlphaFoldDB" id="E8V726"/>
<name>E8V726_TERSS</name>
<dbReference type="GO" id="GO:0005507">
    <property type="term" value="F:copper ion binding"/>
    <property type="evidence" value="ECO:0007669"/>
    <property type="project" value="TreeGrafter"/>
</dbReference>
<evidence type="ECO:0000256" key="1">
    <source>
        <dbReference type="ARBA" id="ARBA00007768"/>
    </source>
</evidence>
<dbReference type="Pfam" id="PF03932">
    <property type="entry name" value="CutC"/>
    <property type="match status" value="1"/>
</dbReference>
<dbReference type="HOGENOM" id="CLU_050555_3_3_0"/>
<dbReference type="eggNOG" id="COG3142">
    <property type="taxonomic scope" value="Bacteria"/>
</dbReference>
<dbReference type="HAMAP" id="MF_00795">
    <property type="entry name" value="CutC"/>
    <property type="match status" value="1"/>
</dbReference>
<organism evidence="3 4">
    <name type="scientific">Terriglobus saanensis (strain ATCC BAA-1853 / DSM 23119 / SP1PR4)</name>
    <dbReference type="NCBI Taxonomy" id="401053"/>
    <lineage>
        <taxon>Bacteria</taxon>
        <taxon>Pseudomonadati</taxon>
        <taxon>Acidobacteriota</taxon>
        <taxon>Terriglobia</taxon>
        <taxon>Terriglobales</taxon>
        <taxon>Acidobacteriaceae</taxon>
        <taxon>Terriglobus</taxon>
    </lineage>
</organism>
<comment type="similarity">
    <text evidence="1 2">Belongs to the CutC family.</text>
</comment>
<evidence type="ECO:0000313" key="4">
    <source>
        <dbReference type="Proteomes" id="UP000006844"/>
    </source>
</evidence>
<dbReference type="OrthoDB" id="9815677at2"/>
<dbReference type="InterPro" id="IPR005627">
    <property type="entry name" value="CutC-like"/>
</dbReference>
<dbReference type="RefSeq" id="WP_013567399.1">
    <property type="nucleotide sequence ID" value="NC_014963.1"/>
</dbReference>
<dbReference type="GO" id="GO:0005737">
    <property type="term" value="C:cytoplasm"/>
    <property type="evidence" value="ECO:0007669"/>
    <property type="project" value="UniProtKB-SubCell"/>
</dbReference>
<accession>E8V726</accession>
<dbReference type="KEGG" id="tsa:AciPR4_0833"/>
<sequence>MDVATGDSVNPARWSFELCVESARACRVAEEGGATRVELCARLDVGGVTPPMKLIRECVAATSLPVHGMVRPRDGSFLYTSSEFAEMEDSVRMARGLGLRGVVFGLLLEDGSVDVARTSSLVALAKAEGLEVTFHRAMDDAAMIFDALEDVIDCGVNRVLSSGGAADVVHGVEVLVKMRRQAAGRVVVATGGGVRVSNVPLLVGMGLLDLHGTLAADGAVKVEDVRAVVGMLHAG</sequence>
<evidence type="ECO:0000313" key="3">
    <source>
        <dbReference type="EMBL" id="ADV81666.1"/>
    </source>
</evidence>
<dbReference type="PANTHER" id="PTHR12598">
    <property type="entry name" value="COPPER HOMEOSTASIS PROTEIN CUTC"/>
    <property type="match status" value="1"/>
</dbReference>
<protein>
    <recommendedName>
        <fullName evidence="2">PF03932 family protein CutC</fullName>
    </recommendedName>
</protein>
<dbReference type="STRING" id="401053.AciPR4_0833"/>
<proteinExistence type="inferred from homology"/>
<keyword evidence="4" id="KW-1185">Reference proteome</keyword>
<gene>
    <name evidence="2" type="primary">cutC</name>
    <name evidence="3" type="ordered locus">AciPR4_0833</name>
</gene>